<dbReference type="InterPro" id="IPR011050">
    <property type="entry name" value="Pectin_lyase_fold/virulence"/>
</dbReference>
<name>A0AAP2YZQ3_9EURY</name>
<keyword evidence="2" id="KW-0812">Transmembrane</keyword>
<dbReference type="RefSeq" id="WP_338004129.1">
    <property type="nucleotide sequence ID" value="NZ_JAOPKA010000007.1"/>
</dbReference>
<dbReference type="SUPFAM" id="SSF49464">
    <property type="entry name" value="Carboxypeptidase regulatory domain-like"/>
    <property type="match status" value="1"/>
</dbReference>
<feature type="domain" description="Periplasmic copper-binding protein NosD beta helix" evidence="3">
    <location>
        <begin position="183"/>
        <end position="333"/>
    </location>
</feature>
<feature type="region of interest" description="Disordered" evidence="1">
    <location>
        <begin position="461"/>
        <end position="485"/>
    </location>
</feature>
<evidence type="ECO:0000313" key="6">
    <source>
        <dbReference type="Proteomes" id="UP001320972"/>
    </source>
</evidence>
<organism evidence="4 7">
    <name type="scientific">Natronoglomus mannanivorans</name>
    <dbReference type="NCBI Taxonomy" id="2979990"/>
    <lineage>
        <taxon>Archaea</taxon>
        <taxon>Methanobacteriati</taxon>
        <taxon>Methanobacteriota</taxon>
        <taxon>Stenosarchaea group</taxon>
        <taxon>Halobacteria</taxon>
        <taxon>Halobacteriales</taxon>
        <taxon>Natrialbaceae</taxon>
        <taxon>Natronoglomus</taxon>
    </lineage>
</organism>
<evidence type="ECO:0000313" key="7">
    <source>
        <dbReference type="Proteomes" id="UP001321018"/>
    </source>
</evidence>
<feature type="compositionally biased region" description="Acidic residues" evidence="1">
    <location>
        <begin position="466"/>
        <end position="484"/>
    </location>
</feature>
<feature type="region of interest" description="Disordered" evidence="1">
    <location>
        <begin position="369"/>
        <end position="397"/>
    </location>
</feature>
<dbReference type="Pfam" id="PF05048">
    <property type="entry name" value="NosD"/>
    <property type="match status" value="1"/>
</dbReference>
<sequence length="598" mass="61963">MSITEDASRDRPITAAVIALVGTLLVLGIGVGIAVGAGGDAIDTQADEPTAIDSCTEIDTAGEYELASNLTNRSTCLEITESDVIVDGAGYGIGSYGAIERDEARYGVHVNDTENVTVRNVSVAGWGSNDTGSSDDAAGIAFENVIGGAVDDVAAFENEDGIRFDNATGNTVTNVTATENFAGVSLWDSNGNTVANVTATENTDGIALWDSSGNAVVHNTVSGNYYNVVLGNAHWNTIGDTSATGGDYGLFLQASHRNTVSNVSATDTADGIVLERSSGNTLTANTVAGSGSGIVLESSSHLNTLEENELHDNVEGISVTAASHRTTLTENTVESLDWDLTIDNSSETDVTDLELGDETVSVDGENVRLRSSGGDDVDTDAGADVDTQAPPNHGAVGPAFELEATNGSSAVNLTTSYTGAGLGDVDEETVGFWWLDDDATTWERVDESTVDVDNRTVSVSLGESELASESESEADTDTENENETAAEYNTGTVTGTIAVFGLETYDLTVSVEEDGDPVTNTTTIEVVNTDTDGVVAIQTISDGTATFDLQTGTYEVTADANGYDLVTETIAVDGDAADLTLDLERDGDLEAENESAEG</sequence>
<dbReference type="InterPro" id="IPR012334">
    <property type="entry name" value="Pectin_lyas_fold"/>
</dbReference>
<evidence type="ECO:0000256" key="2">
    <source>
        <dbReference type="SAM" id="Phobius"/>
    </source>
</evidence>
<dbReference type="Gene3D" id="2.160.20.10">
    <property type="entry name" value="Single-stranded right-handed beta-helix, Pectin lyase-like"/>
    <property type="match status" value="2"/>
</dbReference>
<evidence type="ECO:0000256" key="1">
    <source>
        <dbReference type="SAM" id="MobiDB-lite"/>
    </source>
</evidence>
<dbReference type="Proteomes" id="UP001320972">
    <property type="component" value="Unassembled WGS sequence"/>
</dbReference>
<feature type="transmembrane region" description="Helical" evidence="2">
    <location>
        <begin position="12"/>
        <end position="35"/>
    </location>
</feature>
<dbReference type="SMART" id="SM00710">
    <property type="entry name" value="PbH1"/>
    <property type="match status" value="7"/>
</dbReference>
<protein>
    <submittedName>
        <fullName evidence="4">Right-handed parallel beta-helix repeat-containing protein</fullName>
    </submittedName>
</protein>
<dbReference type="SUPFAM" id="SSF51126">
    <property type="entry name" value="Pectin lyase-like"/>
    <property type="match status" value="1"/>
</dbReference>
<dbReference type="Proteomes" id="UP001321018">
    <property type="component" value="Unassembled WGS sequence"/>
</dbReference>
<dbReference type="NCBIfam" id="TIGR03804">
    <property type="entry name" value="para_beta_helix"/>
    <property type="match status" value="5"/>
</dbReference>
<evidence type="ECO:0000313" key="4">
    <source>
        <dbReference type="EMBL" id="MCU4742305.1"/>
    </source>
</evidence>
<dbReference type="EMBL" id="JAOPKB010000002">
    <property type="protein sequence ID" value="MCU4971950.1"/>
    <property type="molecule type" value="Genomic_DNA"/>
</dbReference>
<dbReference type="InterPro" id="IPR006626">
    <property type="entry name" value="PbH1"/>
</dbReference>
<dbReference type="InterPro" id="IPR022441">
    <property type="entry name" value="Para_beta_helix_rpt-2"/>
</dbReference>
<evidence type="ECO:0000259" key="3">
    <source>
        <dbReference type="Pfam" id="PF05048"/>
    </source>
</evidence>
<keyword evidence="2" id="KW-0472">Membrane</keyword>
<accession>A0AAP2YZQ3</accession>
<comment type="caution">
    <text evidence="4">The sequence shown here is derived from an EMBL/GenBank/DDBJ whole genome shotgun (WGS) entry which is preliminary data.</text>
</comment>
<keyword evidence="2" id="KW-1133">Transmembrane helix</keyword>
<evidence type="ECO:0000313" key="5">
    <source>
        <dbReference type="EMBL" id="MCU4971950.1"/>
    </source>
</evidence>
<dbReference type="Gene3D" id="2.60.40.1120">
    <property type="entry name" value="Carboxypeptidase-like, regulatory domain"/>
    <property type="match status" value="1"/>
</dbReference>
<proteinExistence type="predicted"/>
<keyword evidence="6" id="KW-1185">Reference proteome</keyword>
<gene>
    <name evidence="5" type="ORF">OB955_04260</name>
    <name evidence="4" type="ORF">OB960_12955</name>
</gene>
<dbReference type="EMBL" id="JAOPKA010000007">
    <property type="protein sequence ID" value="MCU4742305.1"/>
    <property type="molecule type" value="Genomic_DNA"/>
</dbReference>
<reference evidence="4 6" key="1">
    <citation type="submission" date="2022-09" db="EMBL/GenBank/DDBJ databases">
        <title>Enrichment on poylsaccharides allowed isolation of novel metabolic and taxonomic groups of Haloarchaea.</title>
        <authorList>
            <person name="Sorokin D.Y."/>
            <person name="Elcheninov A.G."/>
            <person name="Khizhniak T.V."/>
            <person name="Kolganova T.V."/>
            <person name="Kublanov I.V."/>
        </authorList>
    </citation>
    <scope>NUCLEOTIDE SEQUENCE</scope>
    <source>
        <strain evidence="5 6">AArc-m2/3/4</strain>
        <strain evidence="4">AArc-xg1-1</strain>
    </source>
</reference>
<dbReference type="InterPro" id="IPR008969">
    <property type="entry name" value="CarboxyPept-like_regulatory"/>
</dbReference>
<dbReference type="InterPro" id="IPR007742">
    <property type="entry name" value="NosD_dom"/>
</dbReference>
<dbReference type="AlphaFoldDB" id="A0AAP2YZQ3"/>